<dbReference type="Proteomes" id="UP000244855">
    <property type="component" value="Unassembled WGS sequence"/>
</dbReference>
<accession>A0A2V1DNY2</accession>
<reference evidence="1 2" key="1">
    <citation type="journal article" date="2018" name="Sci. Rep.">
        <title>Comparative genomics provides insights into the lifestyle and reveals functional heterogeneity of dark septate endophytic fungi.</title>
        <authorList>
            <person name="Knapp D.G."/>
            <person name="Nemeth J.B."/>
            <person name="Barry K."/>
            <person name="Hainaut M."/>
            <person name="Henrissat B."/>
            <person name="Johnson J."/>
            <person name="Kuo A."/>
            <person name="Lim J.H.P."/>
            <person name="Lipzen A."/>
            <person name="Nolan M."/>
            <person name="Ohm R.A."/>
            <person name="Tamas L."/>
            <person name="Grigoriev I.V."/>
            <person name="Spatafora J.W."/>
            <person name="Nagy L.G."/>
            <person name="Kovacs G.M."/>
        </authorList>
    </citation>
    <scope>NUCLEOTIDE SEQUENCE [LARGE SCALE GENOMIC DNA]</scope>
    <source>
        <strain evidence="1 2">DSE2036</strain>
    </source>
</reference>
<proteinExistence type="predicted"/>
<organism evidence="1 2">
    <name type="scientific">Periconia macrospinosa</name>
    <dbReference type="NCBI Taxonomy" id="97972"/>
    <lineage>
        <taxon>Eukaryota</taxon>
        <taxon>Fungi</taxon>
        <taxon>Dikarya</taxon>
        <taxon>Ascomycota</taxon>
        <taxon>Pezizomycotina</taxon>
        <taxon>Dothideomycetes</taxon>
        <taxon>Pleosporomycetidae</taxon>
        <taxon>Pleosporales</taxon>
        <taxon>Massarineae</taxon>
        <taxon>Periconiaceae</taxon>
        <taxon>Periconia</taxon>
    </lineage>
</organism>
<dbReference type="AlphaFoldDB" id="A0A2V1DNY2"/>
<keyword evidence="2" id="KW-1185">Reference proteome</keyword>
<evidence type="ECO:0000313" key="2">
    <source>
        <dbReference type="Proteomes" id="UP000244855"/>
    </source>
</evidence>
<protein>
    <submittedName>
        <fullName evidence="1">Uncharacterized protein</fullName>
    </submittedName>
</protein>
<name>A0A2V1DNY2_9PLEO</name>
<dbReference type="EMBL" id="KZ805384">
    <property type="protein sequence ID" value="PVH99856.1"/>
    <property type="molecule type" value="Genomic_DNA"/>
</dbReference>
<evidence type="ECO:0000313" key="1">
    <source>
        <dbReference type="EMBL" id="PVH99856.1"/>
    </source>
</evidence>
<gene>
    <name evidence="1" type="ORF">DM02DRAFT_728962</name>
</gene>
<sequence>MSTEFKYTFVNGKLVRRETVRHRTYRYNDTTQDRQECTDIIQALELGRMSQQKRMITPRTMGSHFHDTGIPKVGRIQRTGAPTKGTPEIHNARLIGNPLRGMSHREGITIQRVRPIVERGVPQGDTAFQADHSGLGRDDFLERGHQFDVCVRDFHEEYSRLVSSPFLSEENVRRHHDATGGDDCGCASSIENHFRRARDCKKQVREYEHLVKSLMMEKGLAV</sequence>